<evidence type="ECO:0000313" key="5">
    <source>
        <dbReference type="Proteomes" id="UP000314294"/>
    </source>
</evidence>
<keyword evidence="4" id="KW-0808">Transferase</keyword>
<dbReference type="Proteomes" id="UP000314294">
    <property type="component" value="Unassembled WGS sequence"/>
</dbReference>
<organism evidence="4 5">
    <name type="scientific">Liparis tanakae</name>
    <name type="common">Tanaka's snailfish</name>
    <dbReference type="NCBI Taxonomy" id="230148"/>
    <lineage>
        <taxon>Eukaryota</taxon>
        <taxon>Metazoa</taxon>
        <taxon>Chordata</taxon>
        <taxon>Craniata</taxon>
        <taxon>Vertebrata</taxon>
        <taxon>Euteleostomi</taxon>
        <taxon>Actinopterygii</taxon>
        <taxon>Neopterygii</taxon>
        <taxon>Teleostei</taxon>
        <taxon>Neoteleostei</taxon>
        <taxon>Acanthomorphata</taxon>
        <taxon>Eupercaria</taxon>
        <taxon>Perciformes</taxon>
        <taxon>Cottioidei</taxon>
        <taxon>Cottales</taxon>
        <taxon>Liparidae</taxon>
        <taxon>Liparis</taxon>
    </lineage>
</organism>
<proteinExistence type="predicted"/>
<keyword evidence="5" id="KW-1185">Reference proteome</keyword>
<dbReference type="InterPro" id="IPR001173">
    <property type="entry name" value="Glyco_trans_2-like"/>
</dbReference>
<dbReference type="PANTHER" id="PTHR11675:SF3">
    <property type="entry name" value="POLYPEPTIDE N-ACETYLGALACTOSAMINYLTRANSFERASE 16"/>
    <property type="match status" value="1"/>
</dbReference>
<dbReference type="AlphaFoldDB" id="A0A4Z2FJA2"/>
<evidence type="ECO:0000256" key="1">
    <source>
        <dbReference type="ARBA" id="ARBA00023157"/>
    </source>
</evidence>
<dbReference type="GO" id="GO:0006493">
    <property type="term" value="P:protein O-linked glycosylation"/>
    <property type="evidence" value="ECO:0007669"/>
    <property type="project" value="TreeGrafter"/>
</dbReference>
<evidence type="ECO:0000256" key="2">
    <source>
        <dbReference type="SAM" id="MobiDB-lite"/>
    </source>
</evidence>
<dbReference type="GO" id="GO:0004653">
    <property type="term" value="F:polypeptide N-acetylgalactosaminyltransferase activity"/>
    <property type="evidence" value="ECO:0007669"/>
    <property type="project" value="TreeGrafter"/>
</dbReference>
<feature type="region of interest" description="Disordered" evidence="2">
    <location>
        <begin position="80"/>
        <end position="111"/>
    </location>
</feature>
<protein>
    <submittedName>
        <fullName evidence="4">Polypeptide N-acetylgalactosaminyltransferase 16</fullName>
    </submittedName>
</protein>
<dbReference type="OrthoDB" id="429263at2759"/>
<evidence type="ECO:0000259" key="3">
    <source>
        <dbReference type="Pfam" id="PF00535"/>
    </source>
</evidence>
<dbReference type="EMBL" id="SRLO01001120">
    <property type="protein sequence ID" value="TNN41287.1"/>
    <property type="molecule type" value="Genomic_DNA"/>
</dbReference>
<comment type="caution">
    <text evidence="4">The sequence shown here is derived from an EMBL/GenBank/DDBJ whole genome shotgun (WGS) entry which is preliminary data.</text>
</comment>
<dbReference type="SUPFAM" id="SSF53448">
    <property type="entry name" value="Nucleotide-diphospho-sugar transferases"/>
    <property type="match status" value="1"/>
</dbReference>
<gene>
    <name evidence="4" type="primary">GALNT16</name>
    <name evidence="4" type="ORF">EYF80_048542</name>
</gene>
<feature type="compositionally biased region" description="Basic and acidic residues" evidence="2">
    <location>
        <begin position="101"/>
        <end position="111"/>
    </location>
</feature>
<reference evidence="4 5" key="1">
    <citation type="submission" date="2019-03" db="EMBL/GenBank/DDBJ databases">
        <title>First draft genome of Liparis tanakae, snailfish: a comprehensive survey of snailfish specific genes.</title>
        <authorList>
            <person name="Kim W."/>
            <person name="Song I."/>
            <person name="Jeong J.-H."/>
            <person name="Kim D."/>
            <person name="Kim S."/>
            <person name="Ryu S."/>
            <person name="Song J.Y."/>
            <person name="Lee S.K."/>
        </authorList>
    </citation>
    <scope>NUCLEOTIDE SEQUENCE [LARGE SCALE GENOMIC DNA]</scope>
    <source>
        <tissue evidence="4">Muscle</tissue>
    </source>
</reference>
<dbReference type="PANTHER" id="PTHR11675">
    <property type="entry name" value="N-ACETYLGALACTOSAMINYLTRANSFERASE"/>
    <property type="match status" value="1"/>
</dbReference>
<sequence>MVSREGEGSETEDCQLLSQIPKVRCLRNGRREGLIRSRVRGASTASASILTFLDSHCEVNADWLQPMIQRVKELGILERAGLGDNSPAPRAALQPVPDPIRLPREGLPESA</sequence>
<dbReference type="GO" id="GO:0005794">
    <property type="term" value="C:Golgi apparatus"/>
    <property type="evidence" value="ECO:0007669"/>
    <property type="project" value="TreeGrafter"/>
</dbReference>
<dbReference type="InterPro" id="IPR029044">
    <property type="entry name" value="Nucleotide-diphossugar_trans"/>
</dbReference>
<dbReference type="Gene3D" id="3.90.550.10">
    <property type="entry name" value="Spore Coat Polysaccharide Biosynthesis Protein SpsA, Chain A"/>
    <property type="match status" value="1"/>
</dbReference>
<name>A0A4Z2FJA2_9TELE</name>
<accession>A0A4Z2FJA2</accession>
<feature type="domain" description="Glycosyltransferase 2-like" evidence="3">
    <location>
        <begin position="18"/>
        <end position="73"/>
    </location>
</feature>
<keyword evidence="1" id="KW-1015">Disulfide bond</keyword>
<evidence type="ECO:0000313" key="4">
    <source>
        <dbReference type="EMBL" id="TNN41287.1"/>
    </source>
</evidence>
<dbReference type="Pfam" id="PF00535">
    <property type="entry name" value="Glycos_transf_2"/>
    <property type="match status" value="1"/>
</dbReference>